<proteinExistence type="predicted"/>
<gene>
    <name evidence="2" type="ORF">ACFSFX_01820</name>
</gene>
<dbReference type="RefSeq" id="WP_343877516.1">
    <property type="nucleotide sequence ID" value="NZ_BAAAIJ010000007.1"/>
</dbReference>
<name>A0ABW4Q426_9MICC</name>
<dbReference type="EMBL" id="JBHUGA010000006">
    <property type="protein sequence ID" value="MFD1845333.1"/>
    <property type="molecule type" value="Genomic_DNA"/>
</dbReference>
<sequence length="64" mass="7215">MDEITDTDKAFVRALFRGDEPEPEQAPAVPQEPVSGPIITGQERTPDKVMESPLRAFTRELFEQ</sequence>
<organism evidence="2 3">
    <name type="scientific">Arthrobacter flavus</name>
    <dbReference type="NCBI Taxonomy" id="95172"/>
    <lineage>
        <taxon>Bacteria</taxon>
        <taxon>Bacillati</taxon>
        <taxon>Actinomycetota</taxon>
        <taxon>Actinomycetes</taxon>
        <taxon>Micrococcales</taxon>
        <taxon>Micrococcaceae</taxon>
        <taxon>Arthrobacter</taxon>
    </lineage>
</organism>
<reference evidence="3" key="1">
    <citation type="journal article" date="2019" name="Int. J. Syst. Evol. Microbiol.">
        <title>The Global Catalogue of Microorganisms (GCM) 10K type strain sequencing project: providing services to taxonomists for standard genome sequencing and annotation.</title>
        <authorList>
            <consortium name="The Broad Institute Genomics Platform"/>
            <consortium name="The Broad Institute Genome Sequencing Center for Infectious Disease"/>
            <person name="Wu L."/>
            <person name="Ma J."/>
        </authorList>
    </citation>
    <scope>NUCLEOTIDE SEQUENCE [LARGE SCALE GENOMIC DNA]</scope>
    <source>
        <strain evidence="3">JCM 11496</strain>
    </source>
</reference>
<evidence type="ECO:0000313" key="3">
    <source>
        <dbReference type="Proteomes" id="UP001597307"/>
    </source>
</evidence>
<comment type="caution">
    <text evidence="2">The sequence shown here is derived from an EMBL/GenBank/DDBJ whole genome shotgun (WGS) entry which is preliminary data.</text>
</comment>
<evidence type="ECO:0000313" key="2">
    <source>
        <dbReference type="EMBL" id="MFD1845333.1"/>
    </source>
</evidence>
<feature type="compositionally biased region" description="Low complexity" evidence="1">
    <location>
        <begin position="25"/>
        <end position="34"/>
    </location>
</feature>
<protein>
    <submittedName>
        <fullName evidence="2">Uncharacterized protein</fullName>
    </submittedName>
</protein>
<keyword evidence="3" id="KW-1185">Reference proteome</keyword>
<dbReference type="Proteomes" id="UP001597307">
    <property type="component" value="Unassembled WGS sequence"/>
</dbReference>
<feature type="region of interest" description="Disordered" evidence="1">
    <location>
        <begin position="18"/>
        <end position="48"/>
    </location>
</feature>
<evidence type="ECO:0000256" key="1">
    <source>
        <dbReference type="SAM" id="MobiDB-lite"/>
    </source>
</evidence>
<accession>A0ABW4Q426</accession>